<dbReference type="Proteomes" id="UP001174997">
    <property type="component" value="Unassembled WGS sequence"/>
</dbReference>
<organism evidence="1 2">
    <name type="scientific">Cercophora samala</name>
    <dbReference type="NCBI Taxonomy" id="330535"/>
    <lineage>
        <taxon>Eukaryota</taxon>
        <taxon>Fungi</taxon>
        <taxon>Dikarya</taxon>
        <taxon>Ascomycota</taxon>
        <taxon>Pezizomycotina</taxon>
        <taxon>Sordariomycetes</taxon>
        <taxon>Sordariomycetidae</taxon>
        <taxon>Sordariales</taxon>
        <taxon>Lasiosphaeriaceae</taxon>
        <taxon>Cercophora</taxon>
    </lineage>
</organism>
<evidence type="ECO:0000313" key="2">
    <source>
        <dbReference type="Proteomes" id="UP001174997"/>
    </source>
</evidence>
<proteinExistence type="predicted"/>
<evidence type="ECO:0000313" key="1">
    <source>
        <dbReference type="EMBL" id="KAK0666546.1"/>
    </source>
</evidence>
<dbReference type="AlphaFoldDB" id="A0AA39ZA53"/>
<accession>A0AA39ZA53</accession>
<reference evidence="1" key="1">
    <citation type="submission" date="2023-06" db="EMBL/GenBank/DDBJ databases">
        <title>Genome-scale phylogeny and comparative genomics of the fungal order Sordariales.</title>
        <authorList>
            <consortium name="Lawrence Berkeley National Laboratory"/>
            <person name="Hensen N."/>
            <person name="Bonometti L."/>
            <person name="Westerberg I."/>
            <person name="Brannstrom I.O."/>
            <person name="Guillou S."/>
            <person name="Cros-Aarteil S."/>
            <person name="Calhoun S."/>
            <person name="Haridas S."/>
            <person name="Kuo A."/>
            <person name="Mondo S."/>
            <person name="Pangilinan J."/>
            <person name="Riley R."/>
            <person name="Labutti K."/>
            <person name="Andreopoulos B."/>
            <person name="Lipzen A."/>
            <person name="Chen C."/>
            <person name="Yanf M."/>
            <person name="Daum C."/>
            <person name="Ng V."/>
            <person name="Clum A."/>
            <person name="Steindorff A."/>
            <person name="Ohm R."/>
            <person name="Martin F."/>
            <person name="Silar P."/>
            <person name="Natvig D."/>
            <person name="Lalanne C."/>
            <person name="Gautier V."/>
            <person name="Ament-Velasquez S.L."/>
            <person name="Kruys A."/>
            <person name="Hutchinson M.I."/>
            <person name="Powell A.J."/>
            <person name="Barry K."/>
            <person name="Miller A.N."/>
            <person name="Grigoriev I.V."/>
            <person name="Debuchy R."/>
            <person name="Gladieux P."/>
            <person name="Thoren M.H."/>
            <person name="Johannesson H."/>
        </authorList>
    </citation>
    <scope>NUCLEOTIDE SEQUENCE</scope>
    <source>
        <strain evidence="1">CBS 307.81</strain>
    </source>
</reference>
<sequence>MDWEESSGGTGPQACSRVESRAKHSKVLLISKSTAFGCGAPPSLCLFVFFCYPVLGGSRVRAGSKGRDHLHLRPKLEQKPFLLSNPPLDRFASDSQTGHKEQHQTPLHAMTDTDSHFHMGAGEYKREAGCSACPRHHEVLIKTDLPMQSPLSATIAILHPLFSPLVPVSTIFSDILHAWSCLTALAYVWLCVRSKHYCCPLFCSPRKEVVSTFSLFLLDPTH</sequence>
<keyword evidence="2" id="KW-1185">Reference proteome</keyword>
<gene>
    <name evidence="1" type="ORF">QBC41DRAFT_148794</name>
</gene>
<protein>
    <submittedName>
        <fullName evidence="1">Uncharacterized protein</fullName>
    </submittedName>
</protein>
<comment type="caution">
    <text evidence="1">The sequence shown here is derived from an EMBL/GenBank/DDBJ whole genome shotgun (WGS) entry which is preliminary data.</text>
</comment>
<dbReference type="EMBL" id="JAULSY010000086">
    <property type="protein sequence ID" value="KAK0666546.1"/>
    <property type="molecule type" value="Genomic_DNA"/>
</dbReference>
<name>A0AA39ZA53_9PEZI</name>